<dbReference type="SMART" id="SM00248">
    <property type="entry name" value="ANK"/>
    <property type="match status" value="4"/>
</dbReference>
<dbReference type="FunCoup" id="D2V9A8">
    <property type="interactions" value="12"/>
</dbReference>
<feature type="compositionally biased region" description="Acidic residues" evidence="4">
    <location>
        <begin position="237"/>
        <end position="246"/>
    </location>
</feature>
<dbReference type="AlphaFoldDB" id="D2V9A8"/>
<dbReference type="PROSITE" id="PS50088">
    <property type="entry name" value="ANK_REPEAT"/>
    <property type="match status" value="1"/>
</dbReference>
<dbReference type="eggNOG" id="KOG4177">
    <property type="taxonomic scope" value="Eukaryota"/>
</dbReference>
<dbReference type="Pfam" id="PF12796">
    <property type="entry name" value="Ank_2"/>
    <property type="match status" value="1"/>
</dbReference>
<reference evidence="5 6" key="1">
    <citation type="journal article" date="2010" name="Cell">
        <title>The genome of Naegleria gruberi illuminates early eukaryotic versatility.</title>
        <authorList>
            <person name="Fritz-Laylin L.K."/>
            <person name="Prochnik S.E."/>
            <person name="Ginger M.L."/>
            <person name="Dacks J.B."/>
            <person name="Carpenter M.L."/>
            <person name="Field M.C."/>
            <person name="Kuo A."/>
            <person name="Paredez A."/>
            <person name="Chapman J."/>
            <person name="Pham J."/>
            <person name="Shu S."/>
            <person name="Neupane R."/>
            <person name="Cipriano M."/>
            <person name="Mancuso J."/>
            <person name="Tu H."/>
            <person name="Salamov A."/>
            <person name="Lindquist E."/>
            <person name="Shapiro H."/>
            <person name="Lucas S."/>
            <person name="Grigoriev I.V."/>
            <person name="Cande W.Z."/>
            <person name="Fulton C."/>
            <person name="Rokhsar D.S."/>
            <person name="Dawson S.C."/>
        </authorList>
    </citation>
    <scope>NUCLEOTIDE SEQUENCE [LARGE SCALE GENOMIC DNA]</scope>
    <source>
        <strain evidence="5 6">NEG-M</strain>
    </source>
</reference>
<dbReference type="STRING" id="5762.D2V9A8"/>
<evidence type="ECO:0000256" key="3">
    <source>
        <dbReference type="PROSITE-ProRule" id="PRU00023"/>
    </source>
</evidence>
<sequence>MLRYGFDPNQKTRKSRQETPLFLLTRNFEATLDENKSKSMLEMIKLLLDFDADPTLSDILLWKPIHMVQEKKIIKMLLKKGELIDSVGGTMQQTPLMLSSRKGNAELVEWLLKNHANPNVSDKNGFFPIHHALGNESVVKLLITIGKQDINRRADNPEGFTPLHFCCERETKGIHGKSNLLIMFNADPNVRSLITNRSAEDVSENHKYLFKLYRSSRKELSLQKPIDSSHEAGNEDNASEDEEETDEVNIIMKEQFNKYMINYNYLDSVNEKRMSISHLIIYDYIE</sequence>
<accession>D2V9A8</accession>
<dbReference type="InParanoid" id="D2V9A8"/>
<dbReference type="RefSeq" id="XP_002679303.1">
    <property type="nucleotide sequence ID" value="XM_002679257.1"/>
</dbReference>
<organism evidence="6">
    <name type="scientific">Naegleria gruberi</name>
    <name type="common">Amoeba</name>
    <dbReference type="NCBI Taxonomy" id="5762"/>
    <lineage>
        <taxon>Eukaryota</taxon>
        <taxon>Discoba</taxon>
        <taxon>Heterolobosea</taxon>
        <taxon>Tetramitia</taxon>
        <taxon>Eutetramitia</taxon>
        <taxon>Vahlkampfiidae</taxon>
        <taxon>Naegleria</taxon>
    </lineage>
</organism>
<protein>
    <submittedName>
        <fullName evidence="5">Predicted protein</fullName>
    </submittedName>
</protein>
<dbReference type="Gene3D" id="1.25.40.20">
    <property type="entry name" value="Ankyrin repeat-containing domain"/>
    <property type="match status" value="2"/>
</dbReference>
<proteinExistence type="predicted"/>
<evidence type="ECO:0000313" key="6">
    <source>
        <dbReference type="Proteomes" id="UP000006671"/>
    </source>
</evidence>
<evidence type="ECO:0000256" key="2">
    <source>
        <dbReference type="ARBA" id="ARBA00023043"/>
    </source>
</evidence>
<evidence type="ECO:0000313" key="5">
    <source>
        <dbReference type="EMBL" id="EFC46559.1"/>
    </source>
</evidence>
<dbReference type="Proteomes" id="UP000006671">
    <property type="component" value="Unassembled WGS sequence"/>
</dbReference>
<evidence type="ECO:0000256" key="4">
    <source>
        <dbReference type="SAM" id="MobiDB-lite"/>
    </source>
</evidence>
<dbReference type="PANTHER" id="PTHR24180">
    <property type="entry name" value="CYCLIN-DEPENDENT KINASE INHIBITOR 2C-RELATED"/>
    <property type="match status" value="1"/>
</dbReference>
<keyword evidence="1" id="KW-0677">Repeat</keyword>
<dbReference type="VEuPathDB" id="AmoebaDB:NAEGRDRAFT_65375"/>
<feature type="region of interest" description="Disordered" evidence="4">
    <location>
        <begin position="222"/>
        <end position="246"/>
    </location>
</feature>
<dbReference type="InterPro" id="IPR002110">
    <property type="entry name" value="Ankyrin_rpt"/>
</dbReference>
<dbReference type="OMA" id="FCCERET"/>
<keyword evidence="6" id="KW-1185">Reference proteome</keyword>
<dbReference type="PANTHER" id="PTHR24180:SF45">
    <property type="entry name" value="POLY [ADP-RIBOSE] POLYMERASE TANKYRASE"/>
    <property type="match status" value="1"/>
</dbReference>
<dbReference type="GeneID" id="8859638"/>
<feature type="repeat" description="ANK" evidence="3">
    <location>
        <begin position="91"/>
        <end position="123"/>
    </location>
</feature>
<dbReference type="EMBL" id="GG738858">
    <property type="protein sequence ID" value="EFC46559.1"/>
    <property type="molecule type" value="Genomic_DNA"/>
</dbReference>
<gene>
    <name evidence="5" type="ORF">NAEGRDRAFT_65375</name>
</gene>
<dbReference type="SUPFAM" id="SSF48403">
    <property type="entry name" value="Ankyrin repeat"/>
    <property type="match status" value="1"/>
</dbReference>
<dbReference type="InterPro" id="IPR051637">
    <property type="entry name" value="Ank_repeat_dom-contain_49"/>
</dbReference>
<feature type="compositionally biased region" description="Basic and acidic residues" evidence="4">
    <location>
        <begin position="222"/>
        <end position="233"/>
    </location>
</feature>
<evidence type="ECO:0000256" key="1">
    <source>
        <dbReference type="ARBA" id="ARBA00022737"/>
    </source>
</evidence>
<name>D2V9A8_NAEGR</name>
<dbReference type="InterPro" id="IPR036770">
    <property type="entry name" value="Ankyrin_rpt-contain_sf"/>
</dbReference>
<dbReference type="KEGG" id="ngr:NAEGRDRAFT_65375"/>
<dbReference type="PROSITE" id="PS50297">
    <property type="entry name" value="ANK_REP_REGION"/>
    <property type="match status" value="1"/>
</dbReference>
<keyword evidence="2 3" id="KW-0040">ANK repeat</keyword>
<dbReference type="OrthoDB" id="1577640at2759"/>